<protein>
    <submittedName>
        <fullName evidence="3">Nucleotide-diphospho-sugar transferase</fullName>
    </submittedName>
</protein>
<dbReference type="GO" id="GO:0016020">
    <property type="term" value="C:membrane"/>
    <property type="evidence" value="ECO:0007669"/>
    <property type="project" value="InterPro"/>
</dbReference>
<comment type="similarity">
    <text evidence="1">Belongs to the glycosyltransferase 15 family.</text>
</comment>
<organism evidence="3 4">
    <name type="scientific">Hesseltinella vesiculosa</name>
    <dbReference type="NCBI Taxonomy" id="101127"/>
    <lineage>
        <taxon>Eukaryota</taxon>
        <taxon>Fungi</taxon>
        <taxon>Fungi incertae sedis</taxon>
        <taxon>Mucoromycota</taxon>
        <taxon>Mucoromycotina</taxon>
        <taxon>Mucoromycetes</taxon>
        <taxon>Mucorales</taxon>
        <taxon>Cunninghamellaceae</taxon>
        <taxon>Hesseltinella</taxon>
    </lineage>
</organism>
<gene>
    <name evidence="3" type="ORF">DM01DRAFT_1284242</name>
</gene>
<keyword evidence="4" id="KW-1185">Reference proteome</keyword>
<dbReference type="AlphaFoldDB" id="A0A1X2GMT9"/>
<proteinExistence type="inferred from homology"/>
<name>A0A1X2GMT9_9FUNG</name>
<accession>A0A1X2GMT9</accession>
<sequence length="295" mass="34846">MTKLRTTMHNLEDRFNRERNYPYIVFTEDEPTDEFKTLVSATANGNVIFAAVGKTPYFGYPKHISLEKAAEARVNLKDIVFGDSENFRFKARFIGGTMFTHPAMSDLDYYWHFEAGTQYPCNINYDVFEFMQTNKYKMSYNMFMFEFKQTIPSLHQSLKKFMYERPGDVILPSDPDSLWPAFVNGDDTLNNCHFWNNFQIGDARFFRGKEYQRYFEHIEREGGIFYERWADPIITTFGAVSLLRKQEVHYFDNICYKIPNVITFCPDDKRIFASASCRPHESFDQNKFSCLDKLK</sequence>
<dbReference type="SUPFAM" id="SSF53448">
    <property type="entry name" value="Nucleotide-diphospho-sugar transferases"/>
    <property type="match status" value="1"/>
</dbReference>
<dbReference type="InterPro" id="IPR029044">
    <property type="entry name" value="Nucleotide-diphossugar_trans"/>
</dbReference>
<dbReference type="Gene3D" id="3.90.550.10">
    <property type="entry name" value="Spore Coat Polysaccharide Biosynthesis Protein SpsA, Chain A"/>
    <property type="match status" value="1"/>
</dbReference>
<dbReference type="InterPro" id="IPR002685">
    <property type="entry name" value="Glyco_trans_15"/>
</dbReference>
<dbReference type="OrthoDB" id="439943at2759"/>
<dbReference type="Proteomes" id="UP000242146">
    <property type="component" value="Unassembled WGS sequence"/>
</dbReference>
<evidence type="ECO:0000313" key="3">
    <source>
        <dbReference type="EMBL" id="ORX57448.1"/>
    </source>
</evidence>
<dbReference type="PANTHER" id="PTHR31121:SF6">
    <property type="entry name" value="ALPHA-1,2 MANNOSYLTRANSFERASE KTR1"/>
    <property type="match status" value="1"/>
</dbReference>
<keyword evidence="2 3" id="KW-0808">Transferase</keyword>
<dbReference type="Pfam" id="PF01793">
    <property type="entry name" value="Glyco_transf_15"/>
    <property type="match status" value="1"/>
</dbReference>
<evidence type="ECO:0000313" key="4">
    <source>
        <dbReference type="Proteomes" id="UP000242146"/>
    </source>
</evidence>
<dbReference type="GO" id="GO:0000026">
    <property type="term" value="F:alpha-1,2-mannosyltransferase activity"/>
    <property type="evidence" value="ECO:0007669"/>
    <property type="project" value="TreeGrafter"/>
</dbReference>
<reference evidence="3 4" key="1">
    <citation type="submission" date="2016-07" db="EMBL/GenBank/DDBJ databases">
        <title>Pervasive Adenine N6-methylation of Active Genes in Fungi.</title>
        <authorList>
            <consortium name="DOE Joint Genome Institute"/>
            <person name="Mondo S.J."/>
            <person name="Dannebaum R.O."/>
            <person name="Kuo R.C."/>
            <person name="Labutti K."/>
            <person name="Haridas S."/>
            <person name="Kuo A."/>
            <person name="Salamov A."/>
            <person name="Ahrendt S.R."/>
            <person name="Lipzen A."/>
            <person name="Sullivan W."/>
            <person name="Andreopoulos W.B."/>
            <person name="Clum A."/>
            <person name="Lindquist E."/>
            <person name="Daum C."/>
            <person name="Ramamoorthy G.K."/>
            <person name="Gryganskyi A."/>
            <person name="Culley D."/>
            <person name="Magnuson J.K."/>
            <person name="James T.Y."/>
            <person name="O'Malley M.A."/>
            <person name="Stajich J.E."/>
            <person name="Spatafora J.W."/>
            <person name="Visel A."/>
            <person name="Grigoriev I.V."/>
        </authorList>
    </citation>
    <scope>NUCLEOTIDE SEQUENCE [LARGE SCALE GENOMIC DNA]</scope>
    <source>
        <strain evidence="3 4">NRRL 3301</strain>
    </source>
</reference>
<evidence type="ECO:0000256" key="1">
    <source>
        <dbReference type="ARBA" id="ARBA00007677"/>
    </source>
</evidence>
<dbReference type="GO" id="GO:0006487">
    <property type="term" value="P:protein N-linked glycosylation"/>
    <property type="evidence" value="ECO:0007669"/>
    <property type="project" value="TreeGrafter"/>
</dbReference>
<dbReference type="EMBL" id="MCGT01000008">
    <property type="protein sequence ID" value="ORX57448.1"/>
    <property type="molecule type" value="Genomic_DNA"/>
</dbReference>
<evidence type="ECO:0000256" key="2">
    <source>
        <dbReference type="ARBA" id="ARBA00022679"/>
    </source>
</evidence>
<dbReference type="GO" id="GO:0000032">
    <property type="term" value="P:cell wall mannoprotein biosynthetic process"/>
    <property type="evidence" value="ECO:0007669"/>
    <property type="project" value="TreeGrafter"/>
</dbReference>
<dbReference type="PANTHER" id="PTHR31121">
    <property type="entry name" value="ALPHA-1,2 MANNOSYLTRANSFERASE KTR1"/>
    <property type="match status" value="1"/>
</dbReference>
<dbReference type="GO" id="GO:0005794">
    <property type="term" value="C:Golgi apparatus"/>
    <property type="evidence" value="ECO:0007669"/>
    <property type="project" value="TreeGrafter"/>
</dbReference>
<comment type="caution">
    <text evidence="3">The sequence shown here is derived from an EMBL/GenBank/DDBJ whole genome shotgun (WGS) entry which is preliminary data.</text>
</comment>